<evidence type="ECO:0000313" key="1">
    <source>
        <dbReference type="EMBL" id="KAG2325912.1"/>
    </source>
</evidence>
<dbReference type="AlphaFoldDB" id="A0A8X8B919"/>
<evidence type="ECO:0000313" key="2">
    <source>
        <dbReference type="Proteomes" id="UP000886595"/>
    </source>
</evidence>
<proteinExistence type="predicted"/>
<keyword evidence="2" id="KW-1185">Reference proteome</keyword>
<sequence length="186" mass="21663">MFETGGYEKKIYVSWEKAMNENSNGGHFNGRDWRRRRHRRGKKKIAKGKAKVALTEKGVVNERLPLRLFATDRYPRKRHNCNSLLSTFFCLEMCLKILKKLPQHTRLVLSEMLDVEHDLQPMMERGEDKEDGWGEFDCEIFDRKAAYMVELIKGDINSKNGSGEAVIQLSRSISTKKLKKARKGMR</sequence>
<gene>
    <name evidence="1" type="ORF">Bca52824_008640</name>
</gene>
<reference evidence="1 2" key="1">
    <citation type="submission" date="2020-02" db="EMBL/GenBank/DDBJ databases">
        <authorList>
            <person name="Ma Q."/>
            <person name="Huang Y."/>
            <person name="Song X."/>
            <person name="Pei D."/>
        </authorList>
    </citation>
    <scope>NUCLEOTIDE SEQUENCE [LARGE SCALE GENOMIC DNA]</scope>
    <source>
        <strain evidence="1">Sxm20200214</strain>
        <tissue evidence="1">Leaf</tissue>
    </source>
</reference>
<dbReference type="Proteomes" id="UP000886595">
    <property type="component" value="Unassembled WGS sequence"/>
</dbReference>
<organism evidence="1 2">
    <name type="scientific">Brassica carinata</name>
    <name type="common">Ethiopian mustard</name>
    <name type="synonym">Abyssinian cabbage</name>
    <dbReference type="NCBI Taxonomy" id="52824"/>
    <lineage>
        <taxon>Eukaryota</taxon>
        <taxon>Viridiplantae</taxon>
        <taxon>Streptophyta</taxon>
        <taxon>Embryophyta</taxon>
        <taxon>Tracheophyta</taxon>
        <taxon>Spermatophyta</taxon>
        <taxon>Magnoliopsida</taxon>
        <taxon>eudicotyledons</taxon>
        <taxon>Gunneridae</taxon>
        <taxon>Pentapetalae</taxon>
        <taxon>rosids</taxon>
        <taxon>malvids</taxon>
        <taxon>Brassicales</taxon>
        <taxon>Brassicaceae</taxon>
        <taxon>Brassiceae</taxon>
        <taxon>Brassica</taxon>
    </lineage>
</organism>
<dbReference type="EMBL" id="JAAMPC010000002">
    <property type="protein sequence ID" value="KAG2325912.1"/>
    <property type="molecule type" value="Genomic_DNA"/>
</dbReference>
<comment type="caution">
    <text evidence="1">The sequence shown here is derived from an EMBL/GenBank/DDBJ whole genome shotgun (WGS) entry which is preliminary data.</text>
</comment>
<protein>
    <submittedName>
        <fullName evidence="1">Uncharacterized protein</fullName>
    </submittedName>
</protein>
<name>A0A8X8B919_BRACI</name>
<accession>A0A8X8B919</accession>